<accession>A0A7I8VLL4</accession>
<feature type="compositionally biased region" description="Basic and acidic residues" evidence="3">
    <location>
        <begin position="205"/>
        <end position="229"/>
    </location>
</feature>
<dbReference type="PANTHER" id="PTHR31938:SF4">
    <property type="entry name" value="NUCLEAR SPECKLE SPLICING REGULATORY PROTEIN 1"/>
    <property type="match status" value="1"/>
</dbReference>
<name>A0A7I8VLL4_9ANNE</name>
<feature type="compositionally biased region" description="Basic and acidic residues" evidence="3">
    <location>
        <begin position="249"/>
        <end position="260"/>
    </location>
</feature>
<proteinExistence type="inferred from homology"/>
<protein>
    <submittedName>
        <fullName evidence="5">DgyrCDS5241</fullName>
    </submittedName>
</protein>
<evidence type="ECO:0000313" key="5">
    <source>
        <dbReference type="EMBL" id="CAD5116340.1"/>
    </source>
</evidence>
<feature type="region of interest" description="Disordered" evidence="3">
    <location>
        <begin position="128"/>
        <end position="307"/>
    </location>
</feature>
<dbReference type="PANTHER" id="PTHR31938">
    <property type="entry name" value="NUCLEAR SPECKLE SPLICING REGULATORY PROTEIN 1"/>
    <property type="match status" value="1"/>
</dbReference>
<dbReference type="EMBL" id="CAJFCJ010000006">
    <property type="protein sequence ID" value="CAD5116340.1"/>
    <property type="molecule type" value="Genomic_DNA"/>
</dbReference>
<dbReference type="AlphaFoldDB" id="A0A7I8VLL4"/>
<comment type="similarity">
    <text evidence="1">Belongs to the NSRP1 family.</text>
</comment>
<keyword evidence="6" id="KW-1185">Reference proteome</keyword>
<dbReference type="InterPro" id="IPR042816">
    <property type="entry name" value="Nsrp1"/>
</dbReference>
<feature type="region of interest" description="Disordered" evidence="3">
    <location>
        <begin position="29"/>
        <end position="55"/>
    </location>
</feature>
<feature type="compositionally biased region" description="Acidic residues" evidence="3">
    <location>
        <begin position="37"/>
        <end position="46"/>
    </location>
</feature>
<sequence>MKKSNKKYGLVNLKEEKAKEKQKALIQTFQPRKNIFEDEESDEDEPNQGPGPVRGALRVEVNSRIKQKTQIAIEKALEEDPTVYQYDEVYDDIHNKKEAEAAKRKADKQRKSKYIGQLIKTSELRKLEDERRNQRILQKESEKEKDKFADKEEFVTESYKKRVEQLKQDEERQRQQDLIDGRTEKNDVTKQDDLSMFYRQLLNKESTEPKAEEVADNSTEKTGKNEKPGLPETSRRKRVDESSSESSSDGERPEKKDRSEYIPFEKLYREAAIKRQKRREEEEKLKRKDMAEKYKRKADNETVSDAKMRYLMRKQQKPKVIIEDSD</sequence>
<dbReference type="Pfam" id="PF09745">
    <property type="entry name" value="NSRP1_N"/>
    <property type="match status" value="1"/>
</dbReference>
<gene>
    <name evidence="5" type="ORF">DGYR_LOCUS4977</name>
</gene>
<evidence type="ECO:0000256" key="3">
    <source>
        <dbReference type="SAM" id="MobiDB-lite"/>
    </source>
</evidence>
<feature type="domain" description="Nuclear speckle splicing regulatory protein 1 N-terminal" evidence="4">
    <location>
        <begin position="71"/>
        <end position="188"/>
    </location>
</feature>
<evidence type="ECO:0000256" key="2">
    <source>
        <dbReference type="ARBA" id="ARBA00023054"/>
    </source>
</evidence>
<dbReference type="OrthoDB" id="446635at2759"/>
<organism evidence="5 6">
    <name type="scientific">Dimorphilus gyrociliatus</name>
    <dbReference type="NCBI Taxonomy" id="2664684"/>
    <lineage>
        <taxon>Eukaryota</taxon>
        <taxon>Metazoa</taxon>
        <taxon>Spiralia</taxon>
        <taxon>Lophotrochozoa</taxon>
        <taxon>Annelida</taxon>
        <taxon>Polychaeta</taxon>
        <taxon>Polychaeta incertae sedis</taxon>
        <taxon>Dinophilidae</taxon>
        <taxon>Dimorphilus</taxon>
    </lineage>
</organism>
<evidence type="ECO:0000313" key="6">
    <source>
        <dbReference type="Proteomes" id="UP000549394"/>
    </source>
</evidence>
<feature type="compositionally biased region" description="Basic and acidic residues" evidence="3">
    <location>
        <begin position="266"/>
        <end position="307"/>
    </location>
</feature>
<comment type="caution">
    <text evidence="5">The sequence shown here is derived from an EMBL/GenBank/DDBJ whole genome shotgun (WGS) entry which is preliminary data.</text>
</comment>
<evidence type="ECO:0000259" key="4">
    <source>
        <dbReference type="Pfam" id="PF09745"/>
    </source>
</evidence>
<keyword evidence="2" id="KW-0175">Coiled coil</keyword>
<dbReference type="GO" id="GO:0000381">
    <property type="term" value="P:regulation of alternative mRNA splicing, via spliceosome"/>
    <property type="evidence" value="ECO:0007669"/>
    <property type="project" value="InterPro"/>
</dbReference>
<reference evidence="5 6" key="1">
    <citation type="submission" date="2020-08" db="EMBL/GenBank/DDBJ databases">
        <authorList>
            <person name="Hejnol A."/>
        </authorList>
    </citation>
    <scope>NUCLEOTIDE SEQUENCE [LARGE SCALE GENOMIC DNA]</scope>
</reference>
<feature type="compositionally biased region" description="Basic and acidic residues" evidence="3">
    <location>
        <begin position="128"/>
        <end position="193"/>
    </location>
</feature>
<dbReference type="InterPro" id="IPR018612">
    <property type="entry name" value="NSRP1_N"/>
</dbReference>
<dbReference type="Proteomes" id="UP000549394">
    <property type="component" value="Unassembled WGS sequence"/>
</dbReference>
<evidence type="ECO:0000256" key="1">
    <source>
        <dbReference type="ARBA" id="ARBA00010126"/>
    </source>
</evidence>